<feature type="region of interest" description="Disordered" evidence="1">
    <location>
        <begin position="1"/>
        <end position="83"/>
    </location>
</feature>
<accession>A0A0A8XQ04</accession>
<feature type="compositionally biased region" description="Low complexity" evidence="1">
    <location>
        <begin position="11"/>
        <end position="38"/>
    </location>
</feature>
<name>A0A0A8XQ04_ARUDO</name>
<evidence type="ECO:0000313" key="2">
    <source>
        <dbReference type="EMBL" id="JAD14733.1"/>
    </source>
</evidence>
<reference evidence="2" key="1">
    <citation type="submission" date="2014-09" db="EMBL/GenBank/DDBJ databases">
        <authorList>
            <person name="Magalhaes I.L.F."/>
            <person name="Oliveira U."/>
            <person name="Santos F.R."/>
            <person name="Vidigal T.H.D.A."/>
            <person name="Brescovit A.D."/>
            <person name="Santos A.J."/>
        </authorList>
    </citation>
    <scope>NUCLEOTIDE SEQUENCE</scope>
    <source>
        <tissue evidence="2">Shoot tissue taken approximately 20 cm above the soil surface</tissue>
    </source>
</reference>
<sequence length="83" mass="8380">MATTPATTVDTNSAPPSALLSPTSPASSPPAAEANATTLESTSGAPLPRDRNVTPAMAGGRRSAAESPSSDAQKYWDAVSPRR</sequence>
<dbReference type="EMBL" id="GBRH01283162">
    <property type="protein sequence ID" value="JAD14733.1"/>
    <property type="molecule type" value="Transcribed_RNA"/>
</dbReference>
<reference evidence="2" key="2">
    <citation type="journal article" date="2015" name="Data Brief">
        <title>Shoot transcriptome of the giant reed, Arundo donax.</title>
        <authorList>
            <person name="Barrero R.A."/>
            <person name="Guerrero F.D."/>
            <person name="Moolhuijzen P."/>
            <person name="Goolsby J.A."/>
            <person name="Tidwell J."/>
            <person name="Bellgard S.E."/>
            <person name="Bellgard M.I."/>
        </authorList>
    </citation>
    <scope>NUCLEOTIDE SEQUENCE</scope>
    <source>
        <tissue evidence="2">Shoot tissue taken approximately 20 cm above the soil surface</tissue>
    </source>
</reference>
<protein>
    <submittedName>
        <fullName evidence="2">K-exchanger-like protein</fullName>
    </submittedName>
</protein>
<evidence type="ECO:0000256" key="1">
    <source>
        <dbReference type="SAM" id="MobiDB-lite"/>
    </source>
</evidence>
<proteinExistence type="predicted"/>
<dbReference type="AlphaFoldDB" id="A0A0A8XQ04"/>
<feature type="compositionally biased region" description="Polar residues" evidence="1">
    <location>
        <begin position="1"/>
        <end position="10"/>
    </location>
</feature>
<organism evidence="2">
    <name type="scientific">Arundo donax</name>
    <name type="common">Giant reed</name>
    <name type="synonym">Donax arundinaceus</name>
    <dbReference type="NCBI Taxonomy" id="35708"/>
    <lineage>
        <taxon>Eukaryota</taxon>
        <taxon>Viridiplantae</taxon>
        <taxon>Streptophyta</taxon>
        <taxon>Embryophyta</taxon>
        <taxon>Tracheophyta</taxon>
        <taxon>Spermatophyta</taxon>
        <taxon>Magnoliopsida</taxon>
        <taxon>Liliopsida</taxon>
        <taxon>Poales</taxon>
        <taxon>Poaceae</taxon>
        <taxon>PACMAD clade</taxon>
        <taxon>Arundinoideae</taxon>
        <taxon>Arundineae</taxon>
        <taxon>Arundo</taxon>
    </lineage>
</organism>